<gene>
    <name evidence="2" type="ORF">D7V94_17380</name>
</gene>
<dbReference type="OrthoDB" id="2032983at2"/>
<dbReference type="AlphaFoldDB" id="A0A3A9AQJ7"/>
<reference evidence="2 3" key="1">
    <citation type="submission" date="2018-09" db="EMBL/GenBank/DDBJ databases">
        <title>Murine metabolic-syndrome-specific gut microbial biobank.</title>
        <authorList>
            <person name="Liu C."/>
        </authorList>
    </citation>
    <scope>NUCLEOTIDE SEQUENCE [LARGE SCALE GENOMIC DNA]</scope>
    <source>
        <strain evidence="2 3">0.1xD8-82</strain>
    </source>
</reference>
<evidence type="ECO:0000313" key="3">
    <source>
        <dbReference type="Proteomes" id="UP000280696"/>
    </source>
</evidence>
<dbReference type="EMBL" id="RAYQ01000021">
    <property type="protein sequence ID" value="RKI89546.1"/>
    <property type="molecule type" value="Genomic_DNA"/>
</dbReference>
<accession>A0A3A9AQJ7</accession>
<dbReference type="Proteomes" id="UP000280696">
    <property type="component" value="Unassembled WGS sequence"/>
</dbReference>
<protein>
    <submittedName>
        <fullName evidence="2">Uncharacterized protein</fullName>
    </submittedName>
</protein>
<evidence type="ECO:0000313" key="2">
    <source>
        <dbReference type="EMBL" id="RKI89546.1"/>
    </source>
</evidence>
<proteinExistence type="predicted"/>
<organism evidence="2 3">
    <name type="scientific">Parablautia intestinalis</name>
    <dbReference type="NCBI Taxonomy" id="2320100"/>
    <lineage>
        <taxon>Bacteria</taxon>
        <taxon>Bacillati</taxon>
        <taxon>Bacillota</taxon>
        <taxon>Clostridia</taxon>
        <taxon>Lachnospirales</taxon>
        <taxon>Lachnospiraceae</taxon>
        <taxon>Parablautia</taxon>
    </lineage>
</organism>
<feature type="region of interest" description="Disordered" evidence="1">
    <location>
        <begin position="1"/>
        <end position="21"/>
    </location>
</feature>
<comment type="caution">
    <text evidence="2">The sequence shown here is derived from an EMBL/GenBank/DDBJ whole genome shotgun (WGS) entry which is preliminary data.</text>
</comment>
<sequence>MQRYRKIDGYRRGSGRAGSDRGNAAVVIEAGPDKKIYEAGSVTYTLYDFRLYESPEEAGIDQDEMLTIDAKYYMDRSIFLIVQADLRNIDYTGNDKEGEINVSRFTIAPNQQDETLQWKGLLGDAAGRYFLVKEIGDIRLSVLGTAYDGNSAVVEFTLEREGGVEGVIYGQLYNESKGAWFSGTRLSGFALQRAVKIFW</sequence>
<keyword evidence="3" id="KW-1185">Reference proteome</keyword>
<dbReference type="RefSeq" id="WP_120471582.1">
    <property type="nucleotide sequence ID" value="NZ_RAYQ01000021.1"/>
</dbReference>
<feature type="compositionally biased region" description="Basic and acidic residues" evidence="1">
    <location>
        <begin position="1"/>
        <end position="11"/>
    </location>
</feature>
<name>A0A3A9AQJ7_9FIRM</name>
<evidence type="ECO:0000256" key="1">
    <source>
        <dbReference type="SAM" id="MobiDB-lite"/>
    </source>
</evidence>